<dbReference type="EMBL" id="JARBJD010000041">
    <property type="protein sequence ID" value="KAK2958015.1"/>
    <property type="molecule type" value="Genomic_DNA"/>
</dbReference>
<evidence type="ECO:0008006" key="5">
    <source>
        <dbReference type="Google" id="ProtNLM"/>
    </source>
</evidence>
<keyword evidence="1" id="KW-0175">Coiled coil</keyword>
<keyword evidence="2" id="KW-0812">Transmembrane</keyword>
<feature type="coiled-coil region" evidence="1">
    <location>
        <begin position="70"/>
        <end position="132"/>
    </location>
</feature>
<keyword evidence="4" id="KW-1185">Reference proteome</keyword>
<accession>A0ABQ9Y2Q2</accession>
<gene>
    <name evidence="3" type="ORF">BLNAU_6941</name>
</gene>
<evidence type="ECO:0000256" key="2">
    <source>
        <dbReference type="SAM" id="Phobius"/>
    </source>
</evidence>
<keyword evidence="2" id="KW-0472">Membrane</keyword>
<evidence type="ECO:0000256" key="1">
    <source>
        <dbReference type="SAM" id="Coils"/>
    </source>
</evidence>
<comment type="caution">
    <text evidence="3">The sequence shown here is derived from an EMBL/GenBank/DDBJ whole genome shotgun (WGS) entry which is preliminary data.</text>
</comment>
<dbReference type="Gene3D" id="1.20.5.110">
    <property type="match status" value="1"/>
</dbReference>
<dbReference type="Proteomes" id="UP001281761">
    <property type="component" value="Unassembled WGS sequence"/>
</dbReference>
<proteinExistence type="predicted"/>
<organism evidence="3 4">
    <name type="scientific">Blattamonas nauphoetae</name>
    <dbReference type="NCBI Taxonomy" id="2049346"/>
    <lineage>
        <taxon>Eukaryota</taxon>
        <taxon>Metamonada</taxon>
        <taxon>Preaxostyla</taxon>
        <taxon>Oxymonadida</taxon>
        <taxon>Blattamonas</taxon>
    </lineage>
</organism>
<dbReference type="SUPFAM" id="SSF58038">
    <property type="entry name" value="SNARE fusion complex"/>
    <property type="match status" value="1"/>
</dbReference>
<protein>
    <recommendedName>
        <fullName evidence="5">t-SNARE coiled-coil homology domain-containing protein</fullName>
    </recommendedName>
</protein>
<evidence type="ECO:0000313" key="3">
    <source>
        <dbReference type="EMBL" id="KAK2958015.1"/>
    </source>
</evidence>
<name>A0ABQ9Y2Q2_9EUKA</name>
<keyword evidence="2" id="KW-1133">Transmembrane helix</keyword>
<sequence length="219" mass="24497">MSAEDIATVQETYDSLTMQLNEFSDLINQFGKKNGIPLNEMRAKEKSIASDMRYLTKLVRDLGPQTNLTAKNWTHKKNELESRFNDLKAQFQAKQTPTGAAASSGDAVPLQYQSEKQKYETAQNTAEATEQSLKRTADMSTQAVETMQETNLILQAQTEQLERVASTLETMDGDLDRAKRLVSQILRGLWSDKLLVVLLFLIVLAIIGVLIAGIFIKPK</sequence>
<feature type="transmembrane region" description="Helical" evidence="2">
    <location>
        <begin position="194"/>
        <end position="216"/>
    </location>
</feature>
<evidence type="ECO:0000313" key="4">
    <source>
        <dbReference type="Proteomes" id="UP001281761"/>
    </source>
</evidence>
<reference evidence="3 4" key="1">
    <citation type="journal article" date="2022" name="bioRxiv">
        <title>Genomics of Preaxostyla Flagellates Illuminates Evolutionary Transitions and the Path Towards Mitochondrial Loss.</title>
        <authorList>
            <person name="Novak L.V.F."/>
            <person name="Treitli S.C."/>
            <person name="Pyrih J."/>
            <person name="Halakuc P."/>
            <person name="Pipaliya S.V."/>
            <person name="Vacek V."/>
            <person name="Brzon O."/>
            <person name="Soukal P."/>
            <person name="Eme L."/>
            <person name="Dacks J.B."/>
            <person name="Karnkowska A."/>
            <person name="Elias M."/>
            <person name="Hampl V."/>
        </authorList>
    </citation>
    <scope>NUCLEOTIDE SEQUENCE [LARGE SCALE GENOMIC DNA]</scope>
    <source>
        <strain evidence="3">NAU3</strain>
        <tissue evidence="3">Gut</tissue>
    </source>
</reference>